<keyword evidence="1" id="KW-1133">Transmembrane helix</keyword>
<dbReference type="AlphaFoldDB" id="A0A0E9U1X6"/>
<reference evidence="2" key="1">
    <citation type="submission" date="2014-11" db="EMBL/GenBank/DDBJ databases">
        <authorList>
            <person name="Amaro Gonzalez C."/>
        </authorList>
    </citation>
    <scope>NUCLEOTIDE SEQUENCE</scope>
</reference>
<keyword evidence="1" id="KW-0812">Transmembrane</keyword>
<feature type="transmembrane region" description="Helical" evidence="1">
    <location>
        <begin position="12"/>
        <end position="30"/>
    </location>
</feature>
<keyword evidence="1" id="KW-0472">Membrane</keyword>
<organism evidence="2">
    <name type="scientific">Anguilla anguilla</name>
    <name type="common">European freshwater eel</name>
    <name type="synonym">Muraena anguilla</name>
    <dbReference type="NCBI Taxonomy" id="7936"/>
    <lineage>
        <taxon>Eukaryota</taxon>
        <taxon>Metazoa</taxon>
        <taxon>Chordata</taxon>
        <taxon>Craniata</taxon>
        <taxon>Vertebrata</taxon>
        <taxon>Euteleostomi</taxon>
        <taxon>Actinopterygii</taxon>
        <taxon>Neopterygii</taxon>
        <taxon>Teleostei</taxon>
        <taxon>Anguilliformes</taxon>
        <taxon>Anguillidae</taxon>
        <taxon>Anguilla</taxon>
    </lineage>
</organism>
<proteinExistence type="predicted"/>
<sequence>MKTQHLVTNPGLLIITSFFFFTLICYLIVFKKCPNNYLE</sequence>
<protein>
    <submittedName>
        <fullName evidence="2">Uncharacterized protein</fullName>
    </submittedName>
</protein>
<dbReference type="EMBL" id="GBXM01048786">
    <property type="protein sequence ID" value="JAH59791.1"/>
    <property type="molecule type" value="Transcribed_RNA"/>
</dbReference>
<evidence type="ECO:0000313" key="2">
    <source>
        <dbReference type="EMBL" id="JAH59791.1"/>
    </source>
</evidence>
<name>A0A0E9U1X6_ANGAN</name>
<accession>A0A0E9U1X6</accession>
<evidence type="ECO:0000256" key="1">
    <source>
        <dbReference type="SAM" id="Phobius"/>
    </source>
</evidence>
<reference evidence="2" key="2">
    <citation type="journal article" date="2015" name="Fish Shellfish Immunol.">
        <title>Early steps in the European eel (Anguilla anguilla)-Vibrio vulnificus interaction in the gills: Role of the RtxA13 toxin.</title>
        <authorList>
            <person name="Callol A."/>
            <person name="Pajuelo D."/>
            <person name="Ebbesson L."/>
            <person name="Teles M."/>
            <person name="MacKenzie S."/>
            <person name="Amaro C."/>
        </authorList>
    </citation>
    <scope>NUCLEOTIDE SEQUENCE</scope>
</reference>